<evidence type="ECO:0008006" key="3">
    <source>
        <dbReference type="Google" id="ProtNLM"/>
    </source>
</evidence>
<evidence type="ECO:0000313" key="1">
    <source>
        <dbReference type="EMBL" id="PJC24694.1"/>
    </source>
</evidence>
<evidence type="ECO:0000313" key="2">
    <source>
        <dbReference type="Proteomes" id="UP000230251"/>
    </source>
</evidence>
<gene>
    <name evidence="1" type="ORF">CO057_01365</name>
</gene>
<dbReference type="EMBL" id="PFSI01000022">
    <property type="protein sequence ID" value="PJC24694.1"/>
    <property type="molecule type" value="Genomic_DNA"/>
</dbReference>
<name>A0A2M8EPP5_9BACT</name>
<sequence>MKDVKKIVRQRYRQIAKSCGSSCCSKKVASEIGYEQDDAQLLQDSNLGLGCGNPTAKKLETQDS</sequence>
<organism evidence="1 2">
    <name type="scientific">Candidatus Uhrbacteria bacterium CG_4_9_14_0_2_um_filter_41_50</name>
    <dbReference type="NCBI Taxonomy" id="1975031"/>
    <lineage>
        <taxon>Bacteria</taxon>
        <taxon>Candidatus Uhriibacteriota</taxon>
    </lineage>
</organism>
<dbReference type="AlphaFoldDB" id="A0A2M8EPP5"/>
<proteinExistence type="predicted"/>
<reference evidence="2" key="1">
    <citation type="submission" date="2017-09" db="EMBL/GenBank/DDBJ databases">
        <title>Depth-based differentiation of microbial function through sediment-hosted aquifers and enrichment of novel symbionts in the deep terrestrial subsurface.</title>
        <authorList>
            <person name="Probst A.J."/>
            <person name="Ladd B."/>
            <person name="Jarett J.K."/>
            <person name="Geller-Mcgrath D.E."/>
            <person name="Sieber C.M.K."/>
            <person name="Emerson J.B."/>
            <person name="Anantharaman K."/>
            <person name="Thomas B.C."/>
            <person name="Malmstrom R."/>
            <person name="Stieglmeier M."/>
            <person name="Klingl A."/>
            <person name="Woyke T."/>
            <person name="Ryan C.M."/>
            <person name="Banfield J.F."/>
        </authorList>
    </citation>
    <scope>NUCLEOTIDE SEQUENCE [LARGE SCALE GENOMIC DNA]</scope>
</reference>
<accession>A0A2M8EPP5</accession>
<protein>
    <recommendedName>
        <fullName evidence="3">Arsenite S-adenosylmethyltransferase</fullName>
    </recommendedName>
</protein>
<dbReference type="Proteomes" id="UP000230251">
    <property type="component" value="Unassembled WGS sequence"/>
</dbReference>
<comment type="caution">
    <text evidence="1">The sequence shown here is derived from an EMBL/GenBank/DDBJ whole genome shotgun (WGS) entry which is preliminary data.</text>
</comment>